<comment type="similarity">
    <text evidence="1 7">Belongs to the nitroreductase family.</text>
</comment>
<evidence type="ECO:0000256" key="7">
    <source>
        <dbReference type="PIRNR" id="PIRNR000232"/>
    </source>
</evidence>
<evidence type="ECO:0000256" key="8">
    <source>
        <dbReference type="PIRSR" id="PIRSR000232-1"/>
    </source>
</evidence>
<evidence type="ECO:0000256" key="3">
    <source>
        <dbReference type="ARBA" id="ARBA00022643"/>
    </source>
</evidence>
<sequence length="182" mass="19753">MDAIQLLTTRSSMPRLVEPGPTAPQFELMQRAAGRAPDHAALMPYRFVVYQGDARARLGELFYQAAVNAGKTDEQCLQARQLPLRAPMVIACLMQYTPHDKVPRDEQFATTACATLLMQQAAFAQGLGAIWRTGWFAEDARVLAGLGGAEMDAVVGFLYVGTPAVPTPIKPEKAIAEKFSNG</sequence>
<feature type="binding site" description="in other chain" evidence="8">
    <location>
        <begin position="10"/>
        <end position="12"/>
    </location>
    <ligand>
        <name>FMN</name>
        <dbReference type="ChEBI" id="CHEBI:58210"/>
        <note>ligand shared between dimeric partners</note>
    </ligand>
</feature>
<dbReference type="PANTHER" id="PTHR43821:SF1">
    <property type="entry name" value="NAD(P)H NITROREDUCTASE YDJA-RELATED"/>
    <property type="match status" value="1"/>
</dbReference>
<dbReference type="GO" id="GO:0016491">
    <property type="term" value="F:oxidoreductase activity"/>
    <property type="evidence" value="ECO:0007669"/>
    <property type="project" value="UniProtKB-UniRule"/>
</dbReference>
<dbReference type="Pfam" id="PF00881">
    <property type="entry name" value="Nitroreductase"/>
    <property type="match status" value="1"/>
</dbReference>
<evidence type="ECO:0000313" key="11">
    <source>
        <dbReference type="Proteomes" id="UP000287022"/>
    </source>
</evidence>
<feature type="binding site" evidence="8">
    <location>
        <position position="39"/>
    </location>
    <ligand>
        <name>FMN</name>
        <dbReference type="ChEBI" id="CHEBI:58210"/>
        <note>ligand shared between dimeric partners</note>
    </ligand>
</feature>
<dbReference type="InterPro" id="IPR000415">
    <property type="entry name" value="Nitroreductase-like"/>
</dbReference>
<dbReference type="Gene3D" id="3.40.109.10">
    <property type="entry name" value="NADH Oxidase"/>
    <property type="match status" value="1"/>
</dbReference>
<dbReference type="CDD" id="cd02135">
    <property type="entry name" value="YdjA-like"/>
    <property type="match status" value="1"/>
</dbReference>
<evidence type="ECO:0000256" key="1">
    <source>
        <dbReference type="ARBA" id="ARBA00007118"/>
    </source>
</evidence>
<dbReference type="InterPro" id="IPR029479">
    <property type="entry name" value="Nitroreductase"/>
</dbReference>
<evidence type="ECO:0000259" key="9">
    <source>
        <dbReference type="Pfam" id="PF00881"/>
    </source>
</evidence>
<evidence type="ECO:0000313" key="10">
    <source>
        <dbReference type="EMBL" id="RUO73975.1"/>
    </source>
</evidence>
<feature type="binding site" evidence="8">
    <location>
        <position position="35"/>
    </location>
    <ligand>
        <name>FMN</name>
        <dbReference type="ChEBI" id="CHEBI:58210"/>
        <note>ligand shared between dimeric partners</note>
    </ligand>
</feature>
<name>A0A432Z7W3_9GAMM</name>
<dbReference type="PANTHER" id="PTHR43821">
    <property type="entry name" value="NAD(P)H NITROREDUCTASE YDJA-RELATED"/>
    <property type="match status" value="1"/>
</dbReference>
<dbReference type="AlphaFoldDB" id="A0A432Z7W3"/>
<accession>A0A432Z7W3</accession>
<keyword evidence="4 7" id="KW-0521">NADP</keyword>
<dbReference type="PIRSF" id="PIRSF000232">
    <property type="entry name" value="YdjA"/>
    <property type="match status" value="1"/>
</dbReference>
<feature type="domain" description="Nitroreductase" evidence="9">
    <location>
        <begin position="19"/>
        <end position="161"/>
    </location>
</feature>
<dbReference type="RefSeq" id="WP_026862158.1">
    <property type="nucleotide sequence ID" value="NZ_PIQE01000001.1"/>
</dbReference>
<dbReference type="STRING" id="1122124.GCA_000423165_01192"/>
<dbReference type="EMBL" id="PIQE01000001">
    <property type="protein sequence ID" value="RUO73975.1"/>
    <property type="molecule type" value="Genomic_DNA"/>
</dbReference>
<reference evidence="11" key="1">
    <citation type="journal article" date="2018" name="Front. Microbiol.">
        <title>Genome-Based Analysis Reveals the Taxonomy and Diversity of the Family Idiomarinaceae.</title>
        <authorList>
            <person name="Liu Y."/>
            <person name="Lai Q."/>
            <person name="Shao Z."/>
        </authorList>
    </citation>
    <scope>NUCLEOTIDE SEQUENCE [LARGE SCALE GENOMIC DNA]</scope>
    <source>
        <strain evidence="11">c121</strain>
    </source>
</reference>
<protein>
    <recommendedName>
        <fullName evidence="7">Putative NAD(P)H nitroreductase</fullName>
        <ecNumber evidence="7">1.-.-.-</ecNumber>
    </recommendedName>
</protein>
<evidence type="ECO:0000256" key="6">
    <source>
        <dbReference type="ARBA" id="ARBA00023027"/>
    </source>
</evidence>
<evidence type="ECO:0000256" key="2">
    <source>
        <dbReference type="ARBA" id="ARBA00022630"/>
    </source>
</evidence>
<dbReference type="InterPro" id="IPR052530">
    <property type="entry name" value="NAD(P)H_nitroreductase"/>
</dbReference>
<comment type="caution">
    <text evidence="10">The sequence shown here is derived from an EMBL/GenBank/DDBJ whole genome shotgun (WGS) entry which is preliminary data.</text>
</comment>
<evidence type="ECO:0000256" key="4">
    <source>
        <dbReference type="ARBA" id="ARBA00022857"/>
    </source>
</evidence>
<keyword evidence="2 7" id="KW-0285">Flavoprotein</keyword>
<keyword evidence="3 7" id="KW-0288">FMN</keyword>
<keyword evidence="11" id="KW-1185">Reference proteome</keyword>
<dbReference type="Proteomes" id="UP000287022">
    <property type="component" value="Unassembled WGS sequence"/>
</dbReference>
<keyword evidence="5 7" id="KW-0560">Oxidoreductase</keyword>
<evidence type="ECO:0000256" key="5">
    <source>
        <dbReference type="ARBA" id="ARBA00023002"/>
    </source>
</evidence>
<feature type="binding site" description="in other chain" evidence="8">
    <location>
        <begin position="131"/>
        <end position="133"/>
    </location>
    <ligand>
        <name>FMN</name>
        <dbReference type="ChEBI" id="CHEBI:58210"/>
        <note>ligand shared between dimeric partners</note>
    </ligand>
</feature>
<organism evidence="10 11">
    <name type="scientific">Pseudidiomarina sediminum</name>
    <dbReference type="NCBI Taxonomy" id="431675"/>
    <lineage>
        <taxon>Bacteria</taxon>
        <taxon>Pseudomonadati</taxon>
        <taxon>Pseudomonadota</taxon>
        <taxon>Gammaproteobacteria</taxon>
        <taxon>Alteromonadales</taxon>
        <taxon>Idiomarinaceae</taxon>
        <taxon>Pseudidiomarina</taxon>
    </lineage>
</organism>
<proteinExistence type="inferred from homology"/>
<keyword evidence="6 7" id="KW-0520">NAD</keyword>
<dbReference type="InterPro" id="IPR026021">
    <property type="entry name" value="YdjA-like"/>
</dbReference>
<gene>
    <name evidence="10" type="ORF">CWI80_01020</name>
</gene>
<comment type="cofactor">
    <cofactor evidence="8">
        <name>FMN</name>
        <dbReference type="ChEBI" id="CHEBI:58210"/>
    </cofactor>
    <text evidence="8">Binds 1 FMN per subunit.</text>
</comment>
<dbReference type="SUPFAM" id="SSF55469">
    <property type="entry name" value="FMN-dependent nitroreductase-like"/>
    <property type="match status" value="1"/>
</dbReference>
<dbReference type="EC" id="1.-.-.-" evidence="7"/>